<keyword evidence="1" id="KW-1133">Transmembrane helix</keyword>
<proteinExistence type="predicted"/>
<evidence type="ECO:0000259" key="2">
    <source>
        <dbReference type="Pfam" id="PF04892"/>
    </source>
</evidence>
<dbReference type="EMBL" id="FNAR01000002">
    <property type="protein sequence ID" value="SDD99984.1"/>
    <property type="molecule type" value="Genomic_DNA"/>
</dbReference>
<keyword evidence="1" id="KW-0812">Transmembrane</keyword>
<evidence type="ECO:0000256" key="1">
    <source>
        <dbReference type="SAM" id="Phobius"/>
    </source>
</evidence>
<dbReference type="NCBIfam" id="NF037970">
    <property type="entry name" value="vanZ_1"/>
    <property type="match status" value="1"/>
</dbReference>
<evidence type="ECO:0000313" key="3">
    <source>
        <dbReference type="EMBL" id="SDD99984.1"/>
    </source>
</evidence>
<protein>
    <submittedName>
        <fullName evidence="3">VanZ like family protein</fullName>
    </submittedName>
</protein>
<name>A0A1G6ZB60_9BACL</name>
<evidence type="ECO:0000313" key="4">
    <source>
        <dbReference type="Proteomes" id="UP000198823"/>
    </source>
</evidence>
<dbReference type="AlphaFoldDB" id="A0A1G6ZB60"/>
<dbReference type="InterPro" id="IPR006976">
    <property type="entry name" value="VanZ-like"/>
</dbReference>
<dbReference type="OrthoDB" id="2659829at2"/>
<accession>A0A1G6ZB60</accession>
<reference evidence="3 4" key="1">
    <citation type="submission" date="2016-10" db="EMBL/GenBank/DDBJ databases">
        <authorList>
            <person name="de Groot N.N."/>
        </authorList>
    </citation>
    <scope>NUCLEOTIDE SEQUENCE [LARGE SCALE GENOMIC DNA]</scope>
    <source>
        <strain evidence="3 4">CGMCC 1.6762</strain>
    </source>
</reference>
<dbReference type="Proteomes" id="UP000198823">
    <property type="component" value="Unassembled WGS sequence"/>
</dbReference>
<feature type="transmembrane region" description="Helical" evidence="1">
    <location>
        <begin position="72"/>
        <end position="89"/>
    </location>
</feature>
<dbReference type="STRING" id="426756.SAMN04488126_102274"/>
<sequence>MNDERSNVLTVSTIFTLLWAALIVIATCTSDPRAFLYEREVSFHLESEPNLYDLLILSDIHFESDFYLLQKIGHFLSFGVLYGLLVTWIKRPGLVFVLCGIFALFTEVLQLFFGRSGRLFDVGIDLMGVILAYQLCKYVNRQRT</sequence>
<feature type="domain" description="VanZ-like" evidence="2">
    <location>
        <begin position="28"/>
        <end position="137"/>
    </location>
</feature>
<feature type="transmembrane region" description="Helical" evidence="1">
    <location>
        <begin position="94"/>
        <end position="113"/>
    </location>
</feature>
<keyword evidence="1" id="KW-0472">Membrane</keyword>
<gene>
    <name evidence="3" type="ORF">SAMN04488126_102274</name>
</gene>
<organism evidence="3 4">
    <name type="scientific">Bhargavaea beijingensis</name>
    <dbReference type="NCBI Taxonomy" id="426756"/>
    <lineage>
        <taxon>Bacteria</taxon>
        <taxon>Bacillati</taxon>
        <taxon>Bacillota</taxon>
        <taxon>Bacilli</taxon>
        <taxon>Bacillales</taxon>
        <taxon>Caryophanaceae</taxon>
        <taxon>Bhargavaea</taxon>
    </lineage>
</organism>
<dbReference type="Pfam" id="PF04892">
    <property type="entry name" value="VanZ"/>
    <property type="match status" value="1"/>
</dbReference>
<feature type="transmembrane region" description="Helical" evidence="1">
    <location>
        <begin position="7"/>
        <end position="27"/>
    </location>
</feature>
<dbReference type="RefSeq" id="WP_092094547.1">
    <property type="nucleotide sequence ID" value="NZ_FNAR01000002.1"/>
</dbReference>